<dbReference type="PANTHER" id="PTHR43464">
    <property type="entry name" value="METHYLTRANSFERASE"/>
    <property type="match status" value="1"/>
</dbReference>
<evidence type="ECO:0000259" key="4">
    <source>
        <dbReference type="Pfam" id="PF08242"/>
    </source>
</evidence>
<keyword evidence="3" id="KW-0949">S-adenosyl-L-methionine</keyword>
<dbReference type="GO" id="GO:0032259">
    <property type="term" value="P:methylation"/>
    <property type="evidence" value="ECO:0007669"/>
    <property type="project" value="UniProtKB-KW"/>
</dbReference>
<evidence type="ECO:0000313" key="6">
    <source>
        <dbReference type="Proteomes" id="UP000626109"/>
    </source>
</evidence>
<dbReference type="AlphaFoldDB" id="A0A813LH40"/>
<evidence type="ECO:0000256" key="1">
    <source>
        <dbReference type="ARBA" id="ARBA00022603"/>
    </source>
</evidence>
<dbReference type="EMBL" id="CAJNNW010034792">
    <property type="protein sequence ID" value="CAE8723903.1"/>
    <property type="molecule type" value="Genomic_DNA"/>
</dbReference>
<keyword evidence="1" id="KW-0489">Methyltransferase</keyword>
<evidence type="ECO:0000313" key="5">
    <source>
        <dbReference type="EMBL" id="CAE8723903.1"/>
    </source>
</evidence>
<evidence type="ECO:0000256" key="2">
    <source>
        <dbReference type="ARBA" id="ARBA00022679"/>
    </source>
</evidence>
<dbReference type="Pfam" id="PF08242">
    <property type="entry name" value="Methyltransf_12"/>
    <property type="match status" value="1"/>
</dbReference>
<organism evidence="5 6">
    <name type="scientific">Polarella glacialis</name>
    <name type="common">Dinoflagellate</name>
    <dbReference type="NCBI Taxonomy" id="89957"/>
    <lineage>
        <taxon>Eukaryota</taxon>
        <taxon>Sar</taxon>
        <taxon>Alveolata</taxon>
        <taxon>Dinophyceae</taxon>
        <taxon>Suessiales</taxon>
        <taxon>Suessiaceae</taxon>
        <taxon>Polarella</taxon>
    </lineage>
</organism>
<sequence>MEGGETAMPGDAERDGDWERSGKWLSFYNGSHAPHLPEVVGSVELLPWRSCAPASQLVSFVGQGLLGPAGPLRCLELGCGTGENLPLLAQHASFVCGVDIAPQAVAHARAALDLAGCAEPNAQVLVADVLRLGLPGSDCPELLADGRGWGGDFDFVFDCQCLHCLFHVDKAAVASLPARLLRPGGRLLLLTGSADEPTDRGPVRLTREQVMEIFAGSGLLCEELQATRFDWTSTYRGQEGFSEPPLGWMSIWRNLDVQL</sequence>
<feature type="domain" description="Methyltransferase type 12" evidence="4">
    <location>
        <begin position="75"/>
        <end position="187"/>
    </location>
</feature>
<dbReference type="SUPFAM" id="SSF53335">
    <property type="entry name" value="S-adenosyl-L-methionine-dependent methyltransferases"/>
    <property type="match status" value="1"/>
</dbReference>
<protein>
    <recommendedName>
        <fullName evidence="4">Methyltransferase type 12 domain-containing protein</fullName>
    </recommendedName>
</protein>
<dbReference type="InterPro" id="IPR029063">
    <property type="entry name" value="SAM-dependent_MTases_sf"/>
</dbReference>
<name>A0A813LH40_POLGL</name>
<dbReference type="Gene3D" id="3.40.50.150">
    <property type="entry name" value="Vaccinia Virus protein VP39"/>
    <property type="match status" value="1"/>
</dbReference>
<dbReference type="Proteomes" id="UP000626109">
    <property type="component" value="Unassembled WGS sequence"/>
</dbReference>
<evidence type="ECO:0000256" key="3">
    <source>
        <dbReference type="ARBA" id="ARBA00022691"/>
    </source>
</evidence>
<keyword evidence="2" id="KW-0808">Transferase</keyword>
<dbReference type="InterPro" id="IPR013217">
    <property type="entry name" value="Methyltransf_12"/>
</dbReference>
<dbReference type="GO" id="GO:0008168">
    <property type="term" value="F:methyltransferase activity"/>
    <property type="evidence" value="ECO:0007669"/>
    <property type="project" value="UniProtKB-KW"/>
</dbReference>
<gene>
    <name evidence="5" type="ORF">PGLA2088_LOCUS43419</name>
</gene>
<dbReference type="PANTHER" id="PTHR43464:SF19">
    <property type="entry name" value="UBIQUINONE BIOSYNTHESIS O-METHYLTRANSFERASE, MITOCHONDRIAL"/>
    <property type="match status" value="1"/>
</dbReference>
<reference evidence="5" key="1">
    <citation type="submission" date="2021-02" db="EMBL/GenBank/DDBJ databases">
        <authorList>
            <person name="Dougan E. K."/>
            <person name="Rhodes N."/>
            <person name="Thang M."/>
            <person name="Chan C."/>
        </authorList>
    </citation>
    <scope>NUCLEOTIDE SEQUENCE</scope>
</reference>
<comment type="caution">
    <text evidence="5">The sequence shown here is derived from an EMBL/GenBank/DDBJ whole genome shotgun (WGS) entry which is preliminary data.</text>
</comment>
<accession>A0A813LH40</accession>
<proteinExistence type="predicted"/>
<dbReference type="CDD" id="cd02440">
    <property type="entry name" value="AdoMet_MTases"/>
    <property type="match status" value="1"/>
</dbReference>